<dbReference type="GO" id="GO:0016298">
    <property type="term" value="F:lipase activity"/>
    <property type="evidence" value="ECO:0007669"/>
    <property type="project" value="InterPro"/>
</dbReference>
<feature type="domain" description="Lipase" evidence="5">
    <location>
        <begin position="24"/>
        <end position="285"/>
    </location>
</feature>
<dbReference type="GO" id="GO:0016042">
    <property type="term" value="P:lipid catabolic process"/>
    <property type="evidence" value="ECO:0007669"/>
    <property type="project" value="TreeGrafter"/>
</dbReference>
<comment type="similarity">
    <text evidence="2 4">Belongs to the AB hydrolase superfamily. Lipase family.</text>
</comment>
<dbReference type="GO" id="GO:0005615">
    <property type="term" value="C:extracellular space"/>
    <property type="evidence" value="ECO:0007669"/>
    <property type="project" value="TreeGrafter"/>
</dbReference>
<evidence type="ECO:0000256" key="4">
    <source>
        <dbReference type="RuleBase" id="RU004262"/>
    </source>
</evidence>
<dbReference type="SUPFAM" id="SSF53474">
    <property type="entry name" value="alpha/beta-Hydrolases"/>
    <property type="match status" value="1"/>
</dbReference>
<reference evidence="6" key="1">
    <citation type="submission" date="2020-11" db="EMBL/GenBank/DDBJ databases">
        <authorList>
            <person name="Tran Van P."/>
        </authorList>
    </citation>
    <scope>NUCLEOTIDE SEQUENCE</scope>
</reference>
<dbReference type="AlphaFoldDB" id="A0A7R9CNG2"/>
<dbReference type="InterPro" id="IPR000734">
    <property type="entry name" value="TAG_lipase"/>
</dbReference>
<dbReference type="CDD" id="cd00707">
    <property type="entry name" value="Pancreat_lipase_like"/>
    <property type="match status" value="1"/>
</dbReference>
<dbReference type="GO" id="GO:0017171">
    <property type="term" value="F:serine hydrolase activity"/>
    <property type="evidence" value="ECO:0007669"/>
    <property type="project" value="TreeGrafter"/>
</dbReference>
<sequence>MMPNDKGEPTLAILDGPQINARANTLHKFKIYLFTKENKEGIEISLLNDNELREAGFKPEVPTKVLVHGFSSTIHHPAVRDVKDAYLETGDYNVIALDWSQLCPSPWYQVAVTNSVDAGKYLGSFIDLLVGRGMTRLQDVHIIGHSLGAHVAGIAGASVQSGKVGRVTGLDPAYPLFSKKTVEERLDQSDATLVDTIHTCGKFLGIFEPQGHIDFYPNRGLSAQPGCGIDMFGVCSHSRAHEFFTESIRRKYTFVATQCHTIEQMMNKHCTGSTGRMGEDISDMRPGVYYLEINETMAIENRWYHY</sequence>
<protein>
    <recommendedName>
        <fullName evidence="5">Lipase domain-containing protein</fullName>
    </recommendedName>
</protein>
<dbReference type="InterPro" id="IPR029058">
    <property type="entry name" value="AB_hydrolase_fold"/>
</dbReference>
<dbReference type="Pfam" id="PF00151">
    <property type="entry name" value="Lipase"/>
    <property type="match status" value="1"/>
</dbReference>
<dbReference type="PRINTS" id="PR00821">
    <property type="entry name" value="TAGLIPASE"/>
</dbReference>
<name>A0A7R9CNG2_TIMPO</name>
<comment type="subcellular location">
    <subcellularLocation>
        <location evidence="1">Secreted</location>
    </subcellularLocation>
</comment>
<accession>A0A7R9CNG2</accession>
<evidence type="ECO:0000313" key="6">
    <source>
        <dbReference type="EMBL" id="CAD7398582.1"/>
    </source>
</evidence>
<dbReference type="PANTHER" id="PTHR11610">
    <property type="entry name" value="LIPASE"/>
    <property type="match status" value="1"/>
</dbReference>
<organism evidence="6">
    <name type="scientific">Timema poppense</name>
    <name type="common">Walking stick</name>
    <dbReference type="NCBI Taxonomy" id="170557"/>
    <lineage>
        <taxon>Eukaryota</taxon>
        <taxon>Metazoa</taxon>
        <taxon>Ecdysozoa</taxon>
        <taxon>Arthropoda</taxon>
        <taxon>Hexapoda</taxon>
        <taxon>Insecta</taxon>
        <taxon>Pterygota</taxon>
        <taxon>Neoptera</taxon>
        <taxon>Polyneoptera</taxon>
        <taxon>Phasmatodea</taxon>
        <taxon>Timematodea</taxon>
        <taxon>Timematoidea</taxon>
        <taxon>Timematidae</taxon>
        <taxon>Timema</taxon>
    </lineage>
</organism>
<dbReference type="Gene3D" id="3.40.50.1820">
    <property type="entry name" value="alpha/beta hydrolase"/>
    <property type="match status" value="1"/>
</dbReference>
<dbReference type="EMBL" id="OD000638">
    <property type="protein sequence ID" value="CAD7398582.1"/>
    <property type="molecule type" value="Genomic_DNA"/>
</dbReference>
<dbReference type="FunFam" id="3.40.50.1820:FF:000076">
    <property type="entry name" value="phospholipase A1"/>
    <property type="match status" value="1"/>
</dbReference>
<evidence type="ECO:0000256" key="2">
    <source>
        <dbReference type="ARBA" id="ARBA00010701"/>
    </source>
</evidence>
<dbReference type="InterPro" id="IPR033906">
    <property type="entry name" value="Lipase_N"/>
</dbReference>
<evidence type="ECO:0000259" key="5">
    <source>
        <dbReference type="Pfam" id="PF00151"/>
    </source>
</evidence>
<proteinExistence type="inferred from homology"/>
<evidence type="ECO:0000256" key="1">
    <source>
        <dbReference type="ARBA" id="ARBA00004613"/>
    </source>
</evidence>
<evidence type="ECO:0000256" key="3">
    <source>
        <dbReference type="ARBA" id="ARBA00022525"/>
    </source>
</evidence>
<gene>
    <name evidence="6" type="ORF">TPSB3V08_LOCUS1770</name>
</gene>
<dbReference type="InterPro" id="IPR013818">
    <property type="entry name" value="Lipase"/>
</dbReference>
<keyword evidence="3" id="KW-0964">Secreted</keyword>
<dbReference type="PANTHER" id="PTHR11610:SF173">
    <property type="entry name" value="LIPASE DOMAIN-CONTAINING PROTEIN-RELATED"/>
    <property type="match status" value="1"/>
</dbReference>